<feature type="non-terminal residue" evidence="2">
    <location>
        <position position="109"/>
    </location>
</feature>
<dbReference type="AlphaFoldDB" id="A0A843TJY5"/>
<dbReference type="Proteomes" id="UP000652761">
    <property type="component" value="Unassembled WGS sequence"/>
</dbReference>
<organism evidence="2 3">
    <name type="scientific">Colocasia esculenta</name>
    <name type="common">Wild taro</name>
    <name type="synonym">Arum esculentum</name>
    <dbReference type="NCBI Taxonomy" id="4460"/>
    <lineage>
        <taxon>Eukaryota</taxon>
        <taxon>Viridiplantae</taxon>
        <taxon>Streptophyta</taxon>
        <taxon>Embryophyta</taxon>
        <taxon>Tracheophyta</taxon>
        <taxon>Spermatophyta</taxon>
        <taxon>Magnoliopsida</taxon>
        <taxon>Liliopsida</taxon>
        <taxon>Araceae</taxon>
        <taxon>Aroideae</taxon>
        <taxon>Colocasieae</taxon>
        <taxon>Colocasia</taxon>
    </lineage>
</organism>
<comment type="caution">
    <text evidence="2">The sequence shown here is derived from an EMBL/GenBank/DDBJ whole genome shotgun (WGS) entry which is preliminary data.</text>
</comment>
<dbReference type="EMBL" id="NMUH01000090">
    <property type="protein sequence ID" value="MQL71191.1"/>
    <property type="molecule type" value="Genomic_DNA"/>
</dbReference>
<sequence>ITTPPSSPYFLSPILNPRRPEPLASVAGDVVAPPPPTAGDPSLSLLRSHSGSRVRRLRTVDGVPSHSSEDSIAGHPSQALLPITQGTSSTASASSSVAETSSWGRGTGR</sequence>
<feature type="region of interest" description="Disordered" evidence="1">
    <location>
        <begin position="1"/>
        <end position="109"/>
    </location>
</feature>
<name>A0A843TJY5_COLES</name>
<evidence type="ECO:0000313" key="3">
    <source>
        <dbReference type="Proteomes" id="UP000652761"/>
    </source>
</evidence>
<reference evidence="2" key="1">
    <citation type="submission" date="2017-07" db="EMBL/GenBank/DDBJ databases">
        <title>Taro Niue Genome Assembly and Annotation.</title>
        <authorList>
            <person name="Atibalentja N."/>
            <person name="Keating K."/>
            <person name="Fields C.J."/>
        </authorList>
    </citation>
    <scope>NUCLEOTIDE SEQUENCE</scope>
    <source>
        <strain evidence="2">Niue_2</strain>
        <tissue evidence="2">Leaf</tissue>
    </source>
</reference>
<evidence type="ECO:0000256" key="1">
    <source>
        <dbReference type="SAM" id="MobiDB-lite"/>
    </source>
</evidence>
<accession>A0A843TJY5</accession>
<evidence type="ECO:0000313" key="2">
    <source>
        <dbReference type="EMBL" id="MQL71191.1"/>
    </source>
</evidence>
<gene>
    <name evidence="2" type="ORF">Taro_003518</name>
</gene>
<feature type="compositionally biased region" description="Low complexity" evidence="1">
    <location>
        <begin position="87"/>
        <end position="102"/>
    </location>
</feature>
<protein>
    <submittedName>
        <fullName evidence="2">Uncharacterized protein</fullName>
    </submittedName>
</protein>
<proteinExistence type="predicted"/>
<keyword evidence="3" id="KW-1185">Reference proteome</keyword>